<dbReference type="OrthoDB" id="9811121at2"/>
<dbReference type="GO" id="GO:0016811">
    <property type="term" value="F:hydrolase activity, acting on carbon-nitrogen (but not peptide) bonds, in linear amides"/>
    <property type="evidence" value="ECO:0007669"/>
    <property type="project" value="TreeGrafter"/>
</dbReference>
<dbReference type="Pfam" id="PF00795">
    <property type="entry name" value="CN_hydrolase"/>
    <property type="match status" value="2"/>
</dbReference>
<feature type="chain" id="PRO_5016728193" evidence="2">
    <location>
        <begin position="24"/>
        <end position="620"/>
    </location>
</feature>
<comment type="caution">
    <text evidence="4">The sequence shown here is derived from an EMBL/GenBank/DDBJ whole genome shotgun (WGS) entry which is preliminary data.</text>
</comment>
<evidence type="ECO:0000256" key="2">
    <source>
        <dbReference type="SAM" id="SignalP"/>
    </source>
</evidence>
<evidence type="ECO:0000259" key="3">
    <source>
        <dbReference type="PROSITE" id="PS50263"/>
    </source>
</evidence>
<dbReference type="SUPFAM" id="SSF56317">
    <property type="entry name" value="Carbon-nitrogen hydrolase"/>
    <property type="match status" value="2"/>
</dbReference>
<keyword evidence="1 4" id="KW-0378">Hydrolase</keyword>
<keyword evidence="2" id="KW-0732">Signal</keyword>
<evidence type="ECO:0000313" key="4">
    <source>
        <dbReference type="EMBL" id="RBP07391.1"/>
    </source>
</evidence>
<dbReference type="InterPro" id="IPR036526">
    <property type="entry name" value="C-N_Hydrolase_sf"/>
</dbReference>
<dbReference type="InterPro" id="IPR003010">
    <property type="entry name" value="C-N_Hydrolase"/>
</dbReference>
<evidence type="ECO:0000313" key="5">
    <source>
        <dbReference type="Proteomes" id="UP000253529"/>
    </source>
</evidence>
<dbReference type="InterPro" id="IPR050345">
    <property type="entry name" value="Aliph_Amidase/BUP"/>
</dbReference>
<organism evidence="4 5">
    <name type="scientific">Roseiarcus fermentans</name>
    <dbReference type="NCBI Taxonomy" id="1473586"/>
    <lineage>
        <taxon>Bacteria</taxon>
        <taxon>Pseudomonadati</taxon>
        <taxon>Pseudomonadota</taxon>
        <taxon>Alphaproteobacteria</taxon>
        <taxon>Hyphomicrobiales</taxon>
        <taxon>Roseiarcaceae</taxon>
        <taxon>Roseiarcus</taxon>
    </lineage>
</organism>
<dbReference type="Gene3D" id="3.60.110.10">
    <property type="entry name" value="Carbon-nitrogen hydrolase"/>
    <property type="match status" value="2"/>
</dbReference>
<dbReference type="CDD" id="cd07197">
    <property type="entry name" value="nitrilase"/>
    <property type="match status" value="2"/>
</dbReference>
<dbReference type="PROSITE" id="PS50263">
    <property type="entry name" value="CN_HYDROLASE"/>
    <property type="match status" value="2"/>
</dbReference>
<evidence type="ECO:0000256" key="1">
    <source>
        <dbReference type="ARBA" id="ARBA00022801"/>
    </source>
</evidence>
<reference evidence="4 5" key="1">
    <citation type="submission" date="2018-06" db="EMBL/GenBank/DDBJ databases">
        <title>Genomic Encyclopedia of Type Strains, Phase IV (KMG-IV): sequencing the most valuable type-strain genomes for metagenomic binning, comparative biology and taxonomic classification.</title>
        <authorList>
            <person name="Goeker M."/>
        </authorList>
    </citation>
    <scope>NUCLEOTIDE SEQUENCE [LARGE SCALE GENOMIC DNA]</scope>
    <source>
        <strain evidence="4 5">DSM 24875</strain>
    </source>
</reference>
<feature type="signal peptide" evidence="2">
    <location>
        <begin position="1"/>
        <end position="23"/>
    </location>
</feature>
<sequence>MRWTYRILGVALCFLAWTGAPDAASNPGSHPIKVAAVDFVPAWGDLDGNIARLAQAAEQAAEEGVNYAVFPETAVSGYLFSDPAQIAPYLDTIPGKTTAALQPILARTGMYMSVGIAERDVETGLAYNAAVLLGPEGVVGKYRKIGLNPQDQIVFSPGNTGVEVFDTPIGRIGLVICYDDTYWQYPRLAALRGAEIIGWHSVSDRVMPGTPAAEATGNHSTVANAQSMSAENGVWVVAATRSGIETNPITGGKLYYNGGSSIWSPEGRKLTQAPVVPPEDLAPGLHGIFTATVTPSDADAVRDARLALRRPGLYSPLLALHRSPVDGNATVVRRSVSLAAVQWPEGPSLLAAVSPAEGALTVLPELSGLPSGLGADEILARAERRGGAFERALSEAARRGKGYLVGSYPERDGERVYHTVVLTGPDGAVLGRYRATHPDAGRAGWASPGDAIAVIPTPLGRIGLASADELAVPELGALYAAMRTDILAAPAGAPAPLKVEVDAKLYAVADPPTGRADFFPYAAAQQNQVWIVSGGRRDRDHTAAAIYGPEPVVSTPTLTADAGADAVRYETVVPAPGTWINQGQLIAGQQAQWFIPLALPERSACMTRWRAAGDARFPCL</sequence>
<dbReference type="PANTHER" id="PTHR43674:SF16">
    <property type="entry name" value="CARBON-NITROGEN FAMILY, PUTATIVE (AFU_ORTHOLOGUE AFUA_5G02350)-RELATED"/>
    <property type="match status" value="1"/>
</dbReference>
<dbReference type="EMBL" id="QNRK01000027">
    <property type="protein sequence ID" value="RBP07391.1"/>
    <property type="molecule type" value="Genomic_DNA"/>
</dbReference>
<gene>
    <name evidence="4" type="ORF">DFR50_12736</name>
</gene>
<name>A0A366EYD1_9HYPH</name>
<dbReference type="PANTHER" id="PTHR43674">
    <property type="entry name" value="NITRILASE C965.09-RELATED"/>
    <property type="match status" value="1"/>
</dbReference>
<feature type="domain" description="CN hydrolase" evidence="3">
    <location>
        <begin position="32"/>
        <end position="295"/>
    </location>
</feature>
<accession>A0A366EYD1</accession>
<keyword evidence="5" id="KW-1185">Reference proteome</keyword>
<dbReference type="Proteomes" id="UP000253529">
    <property type="component" value="Unassembled WGS sequence"/>
</dbReference>
<proteinExistence type="predicted"/>
<protein>
    <submittedName>
        <fullName evidence="4">Putative amidohydrolase</fullName>
    </submittedName>
</protein>
<dbReference type="AlphaFoldDB" id="A0A366EYD1"/>
<feature type="domain" description="CN hydrolase" evidence="3">
    <location>
        <begin position="314"/>
        <end position="574"/>
    </location>
</feature>